<dbReference type="PANTHER" id="PTHR44240">
    <property type="entry name" value="DNAJ DOMAIN (PROKARYOTIC HEAT SHOCK PROTEIN)-RELATED"/>
    <property type="match status" value="1"/>
</dbReference>
<comment type="caution">
    <text evidence="8">The sequence shown here is derived from an EMBL/GenBank/DDBJ whole genome shotgun (WGS) entry which is preliminary data.</text>
</comment>
<name>A0A9P8NRN6_9ASCO</name>
<dbReference type="InterPro" id="IPR052276">
    <property type="entry name" value="Diphthamide-biosynth_chaperone"/>
</dbReference>
<reference evidence="8" key="1">
    <citation type="journal article" date="2021" name="Open Biol.">
        <title>Shared evolutionary footprints suggest mitochondrial oxidative damage underlies multiple complex I losses in fungi.</title>
        <authorList>
            <person name="Schikora-Tamarit M.A."/>
            <person name="Marcet-Houben M."/>
            <person name="Nosek J."/>
            <person name="Gabaldon T."/>
        </authorList>
    </citation>
    <scope>NUCLEOTIDE SEQUENCE</scope>
    <source>
        <strain evidence="8">NCAIM Y.01608</strain>
    </source>
</reference>
<dbReference type="Gene3D" id="1.10.287.110">
    <property type="entry name" value="DnaJ domain"/>
    <property type="match status" value="1"/>
</dbReference>
<keyword evidence="5" id="KW-0408">Iron</keyword>
<dbReference type="AlphaFoldDB" id="A0A9P8NRN6"/>
<accession>A0A9P8NRN6</accession>
<dbReference type="InterPro" id="IPR036671">
    <property type="entry name" value="DPH_MB_sf"/>
</dbReference>
<dbReference type="CDD" id="cd06257">
    <property type="entry name" value="DnaJ"/>
    <property type="match status" value="1"/>
</dbReference>
<dbReference type="Proteomes" id="UP000788993">
    <property type="component" value="Unassembled WGS sequence"/>
</dbReference>
<feature type="domain" description="DPH-type MB" evidence="7">
    <location>
        <begin position="81"/>
        <end position="150"/>
    </location>
</feature>
<evidence type="ECO:0000259" key="7">
    <source>
        <dbReference type="PROSITE" id="PS51074"/>
    </source>
</evidence>
<evidence type="ECO:0000256" key="4">
    <source>
        <dbReference type="ARBA" id="ARBA00022723"/>
    </source>
</evidence>
<dbReference type="InterPro" id="IPR007872">
    <property type="entry name" value="DPH_MB_dom"/>
</dbReference>
<evidence type="ECO:0000313" key="8">
    <source>
        <dbReference type="EMBL" id="KAH3659393.1"/>
    </source>
</evidence>
<keyword evidence="9" id="KW-1185">Reference proteome</keyword>
<evidence type="ECO:0000259" key="6">
    <source>
        <dbReference type="PROSITE" id="PS50076"/>
    </source>
</evidence>
<dbReference type="EMBL" id="JAEUBD010001540">
    <property type="protein sequence ID" value="KAH3659393.1"/>
    <property type="molecule type" value="Genomic_DNA"/>
</dbReference>
<dbReference type="Gene3D" id="3.10.660.10">
    <property type="entry name" value="DPH Zinc finger"/>
    <property type="match status" value="1"/>
</dbReference>
<feature type="domain" description="J" evidence="6">
    <location>
        <begin position="3"/>
        <end position="67"/>
    </location>
</feature>
<dbReference type="SUPFAM" id="SSF144217">
    <property type="entry name" value="CSL zinc finger"/>
    <property type="match status" value="1"/>
</dbReference>
<dbReference type="InterPro" id="IPR036869">
    <property type="entry name" value="J_dom_sf"/>
</dbReference>
<proteinExistence type="inferred from homology"/>
<comment type="function">
    <text evidence="1">Required for the first step of diphthamide biosynthesis, the transfer of 3-amino-3-carboxypropyl from S-adenosyl-L-methionine to a histidine residue. Diphthamide is a post-translational modification of histidine which occurs in elongation factor 2.</text>
</comment>
<evidence type="ECO:0000256" key="2">
    <source>
        <dbReference type="ARBA" id="ARBA00006169"/>
    </source>
</evidence>
<evidence type="ECO:0000256" key="1">
    <source>
        <dbReference type="ARBA" id="ARBA00003474"/>
    </source>
</evidence>
<comment type="similarity">
    <text evidence="2">Belongs to the DPH4 family.</text>
</comment>
<keyword evidence="4" id="KW-0479">Metal-binding</keyword>
<dbReference type="PROSITE" id="PS50076">
    <property type="entry name" value="DNAJ_2"/>
    <property type="match status" value="1"/>
</dbReference>
<dbReference type="Pfam" id="PF05207">
    <property type="entry name" value="Zn_ribbon_CSL"/>
    <property type="match status" value="1"/>
</dbReference>
<dbReference type="PROSITE" id="PS51074">
    <property type="entry name" value="DPH_MB"/>
    <property type="match status" value="1"/>
</dbReference>
<organism evidence="8 9">
    <name type="scientific">Ogataea polymorpha</name>
    <dbReference type="NCBI Taxonomy" id="460523"/>
    <lineage>
        <taxon>Eukaryota</taxon>
        <taxon>Fungi</taxon>
        <taxon>Dikarya</taxon>
        <taxon>Ascomycota</taxon>
        <taxon>Saccharomycotina</taxon>
        <taxon>Pichiomycetes</taxon>
        <taxon>Pichiales</taxon>
        <taxon>Pichiaceae</taxon>
        <taxon>Ogataea</taxon>
    </lineage>
</organism>
<dbReference type="PANTHER" id="PTHR44240:SF10">
    <property type="entry name" value="J DOMAIN-CONTAINING PROTEIN"/>
    <property type="match status" value="1"/>
</dbReference>
<dbReference type="GO" id="GO:0046872">
    <property type="term" value="F:metal ion binding"/>
    <property type="evidence" value="ECO:0007669"/>
    <property type="project" value="UniProtKB-KW"/>
</dbReference>
<evidence type="ECO:0000256" key="5">
    <source>
        <dbReference type="ARBA" id="ARBA00023004"/>
    </source>
</evidence>
<gene>
    <name evidence="8" type="ORF">OGATHE_006277</name>
</gene>
<dbReference type="Pfam" id="PF00226">
    <property type="entry name" value="DnaJ"/>
    <property type="match status" value="1"/>
</dbReference>
<dbReference type="SUPFAM" id="SSF46565">
    <property type="entry name" value="Chaperone J-domain"/>
    <property type="match status" value="1"/>
</dbReference>
<dbReference type="PRINTS" id="PR00625">
    <property type="entry name" value="JDOMAIN"/>
</dbReference>
<sequence length="155" mass="17519">MESHYTVLGVDTTASVVQIKEAYRRKLLSLHPDKTGTQTHGNEISRIADAYRVLVDPIKRQEYDTTRQEELSRLGVATGDGLDTVSLDDFKIIDTEHELRWTKSCPRCTYPGGFELNEADLDKGTVLENGQYELIIQCSSCSLWLVVKYAEETDC</sequence>
<protein>
    <recommendedName>
        <fullName evidence="3">Diphthamide biosynthesis protein 4</fullName>
    </recommendedName>
</protein>
<dbReference type="SMART" id="SM00271">
    <property type="entry name" value="DnaJ"/>
    <property type="match status" value="1"/>
</dbReference>
<evidence type="ECO:0000313" key="9">
    <source>
        <dbReference type="Proteomes" id="UP000788993"/>
    </source>
</evidence>
<evidence type="ECO:0000256" key="3">
    <source>
        <dbReference type="ARBA" id="ARBA00021797"/>
    </source>
</evidence>
<reference evidence="8" key="2">
    <citation type="submission" date="2021-01" db="EMBL/GenBank/DDBJ databases">
        <authorList>
            <person name="Schikora-Tamarit M.A."/>
        </authorList>
    </citation>
    <scope>NUCLEOTIDE SEQUENCE</scope>
    <source>
        <strain evidence="8">NCAIM Y.01608</strain>
    </source>
</reference>
<dbReference type="InterPro" id="IPR001623">
    <property type="entry name" value="DnaJ_domain"/>
</dbReference>